<keyword evidence="3" id="KW-0812">Transmembrane</keyword>
<dbReference type="SUPFAM" id="SSF49879">
    <property type="entry name" value="SMAD/FHA domain"/>
    <property type="match status" value="1"/>
</dbReference>
<dbReference type="PROSITE" id="PS50006">
    <property type="entry name" value="FHA_DOMAIN"/>
    <property type="match status" value="1"/>
</dbReference>
<proteinExistence type="predicted"/>
<organism evidence="6 7">
    <name type="scientific">Enterocloster asparagiformis</name>
    <dbReference type="NCBI Taxonomy" id="333367"/>
    <lineage>
        <taxon>Bacteria</taxon>
        <taxon>Bacillati</taxon>
        <taxon>Bacillota</taxon>
        <taxon>Clostridia</taxon>
        <taxon>Lachnospirales</taxon>
        <taxon>Lachnospiraceae</taxon>
        <taxon>Enterocloster</taxon>
    </lineage>
</organism>
<keyword evidence="1" id="KW-0175">Coiled coil</keyword>
<feature type="region of interest" description="Disordered" evidence="2">
    <location>
        <begin position="369"/>
        <end position="390"/>
    </location>
</feature>
<dbReference type="SUPFAM" id="SSF53300">
    <property type="entry name" value="vWA-like"/>
    <property type="match status" value="1"/>
</dbReference>
<dbReference type="InterPro" id="IPR008984">
    <property type="entry name" value="SMAD_FHA_dom_sf"/>
</dbReference>
<feature type="domain" description="VWFA" evidence="5">
    <location>
        <begin position="134"/>
        <end position="316"/>
    </location>
</feature>
<sequence>MEICLYRMKIRPMAPWYRGTASNRESGISLNGETPSALQGKIITWSEREQLMKKITALILGLIMVCNVGQMCAFAETNQAFVERAYQAQEGQMDVICAIPGQEGNGENFQAMLGEQSLPVLSVSTAEQSGLPKTIYCLVDVSGSMKGRMEQVKETLTAISGGLNENDNLVIGKMGNQITDSAFLSGQEEIKAQIDSLQYTGEDTDLYSGLIHGLKFLQQEPEVKTLRALVVLSDGCDDQGAGSTWKEAYDAVEKADIPVYTVAVILSEKDYEQAKELGSFARNSAGGLHFPKSDDNSSKPLAMTGQEMGKEILKTLGDTFVVSLDLTGVQKAEKDAYILSVSFRSGTGTVYEDTKEILAKNIQLAAVETEPETLPETQATEPVPEPEPAPKKSNLPWIIGGAAVVLAAVIAVILAVSSKKKKALAEQKRLEEERLRQEEKRLEAERLEAVRQEEEQKRLEQEQLERARQEKALAEQKAYEEALRREKEAYAALPKLNIRLSAIGITDKSTTLELARGYETTVGRNAKARFVLDSKDTRLSGVHFTMLWDGRGVYVWDSQSKNGTSVNGVVVNHLGKVAVRPGDSLRAGSYEYRLYWED</sequence>
<dbReference type="EMBL" id="QSBM01000017">
    <property type="protein sequence ID" value="RGX26027.1"/>
    <property type="molecule type" value="Genomic_DNA"/>
</dbReference>
<dbReference type="Pfam" id="PF00498">
    <property type="entry name" value="FHA"/>
    <property type="match status" value="1"/>
</dbReference>
<feature type="domain" description="FHA" evidence="4">
    <location>
        <begin position="520"/>
        <end position="571"/>
    </location>
</feature>
<keyword evidence="3" id="KW-0472">Membrane</keyword>
<protein>
    <submittedName>
        <fullName evidence="6">VWA domain-containing protein</fullName>
    </submittedName>
</protein>
<evidence type="ECO:0000313" key="6">
    <source>
        <dbReference type="EMBL" id="RGX26027.1"/>
    </source>
</evidence>
<dbReference type="InterPro" id="IPR000253">
    <property type="entry name" value="FHA_dom"/>
</dbReference>
<evidence type="ECO:0000259" key="4">
    <source>
        <dbReference type="PROSITE" id="PS50006"/>
    </source>
</evidence>
<dbReference type="Gene3D" id="2.60.200.20">
    <property type="match status" value="1"/>
</dbReference>
<dbReference type="Proteomes" id="UP000283880">
    <property type="component" value="Unassembled WGS sequence"/>
</dbReference>
<dbReference type="CDD" id="cd00198">
    <property type="entry name" value="vWFA"/>
    <property type="match status" value="1"/>
</dbReference>
<dbReference type="SMART" id="SM00240">
    <property type="entry name" value="FHA"/>
    <property type="match status" value="1"/>
</dbReference>
<dbReference type="PROSITE" id="PS50234">
    <property type="entry name" value="VWFA"/>
    <property type="match status" value="1"/>
</dbReference>
<evidence type="ECO:0000256" key="1">
    <source>
        <dbReference type="SAM" id="Coils"/>
    </source>
</evidence>
<feature type="transmembrane region" description="Helical" evidence="3">
    <location>
        <begin position="395"/>
        <end position="416"/>
    </location>
</feature>
<dbReference type="Pfam" id="PF00092">
    <property type="entry name" value="VWA"/>
    <property type="match status" value="1"/>
</dbReference>
<reference evidence="6 7" key="1">
    <citation type="submission" date="2018-08" db="EMBL/GenBank/DDBJ databases">
        <title>A genome reference for cultivated species of the human gut microbiota.</title>
        <authorList>
            <person name="Zou Y."/>
            <person name="Xue W."/>
            <person name="Luo G."/>
        </authorList>
    </citation>
    <scope>NUCLEOTIDE SEQUENCE [LARGE SCALE GENOMIC DNA]</scope>
    <source>
        <strain evidence="6 7">AF04-15</strain>
    </source>
</reference>
<evidence type="ECO:0000256" key="2">
    <source>
        <dbReference type="SAM" id="MobiDB-lite"/>
    </source>
</evidence>
<name>A0A413FAU3_9FIRM</name>
<keyword evidence="3" id="KW-1133">Transmembrane helix</keyword>
<dbReference type="SMART" id="SM00327">
    <property type="entry name" value="VWA"/>
    <property type="match status" value="1"/>
</dbReference>
<accession>A0A413FAU3</accession>
<dbReference type="Gene3D" id="3.40.50.410">
    <property type="entry name" value="von Willebrand factor, type A domain"/>
    <property type="match status" value="1"/>
</dbReference>
<dbReference type="AlphaFoldDB" id="A0A413FAU3"/>
<dbReference type="CDD" id="cd00060">
    <property type="entry name" value="FHA"/>
    <property type="match status" value="1"/>
</dbReference>
<evidence type="ECO:0000256" key="3">
    <source>
        <dbReference type="SAM" id="Phobius"/>
    </source>
</evidence>
<dbReference type="InterPro" id="IPR002035">
    <property type="entry name" value="VWF_A"/>
</dbReference>
<dbReference type="InterPro" id="IPR036465">
    <property type="entry name" value="vWFA_dom_sf"/>
</dbReference>
<evidence type="ECO:0000259" key="5">
    <source>
        <dbReference type="PROSITE" id="PS50234"/>
    </source>
</evidence>
<dbReference type="OrthoDB" id="9783862at2"/>
<feature type="coiled-coil region" evidence="1">
    <location>
        <begin position="413"/>
        <end position="489"/>
    </location>
</feature>
<gene>
    <name evidence="6" type="ORF">DWV29_20160</name>
</gene>
<evidence type="ECO:0000313" key="7">
    <source>
        <dbReference type="Proteomes" id="UP000283880"/>
    </source>
</evidence>
<comment type="caution">
    <text evidence="6">The sequence shown here is derived from an EMBL/GenBank/DDBJ whole genome shotgun (WGS) entry which is preliminary data.</text>
</comment>